<keyword evidence="5" id="KW-1185">Reference proteome</keyword>
<evidence type="ECO:0000256" key="2">
    <source>
        <dbReference type="ARBA" id="ARBA00022803"/>
    </source>
</evidence>
<keyword evidence="2 3" id="KW-0802">TPR repeat</keyword>
<dbReference type="SMART" id="SM00028">
    <property type="entry name" value="TPR"/>
    <property type="match status" value="2"/>
</dbReference>
<dbReference type="Pfam" id="PF13424">
    <property type="entry name" value="TPR_12"/>
    <property type="match status" value="1"/>
</dbReference>
<dbReference type="PROSITE" id="PS50005">
    <property type="entry name" value="TPR"/>
    <property type="match status" value="1"/>
</dbReference>
<protein>
    <recommendedName>
        <fullName evidence="6">Tetratricopeptide repeat protein</fullName>
    </recommendedName>
</protein>
<organism evidence="4 5">
    <name type="scientific">Clavelina lepadiformis</name>
    <name type="common">Light-bulb sea squirt</name>
    <name type="synonym">Ascidia lepadiformis</name>
    <dbReference type="NCBI Taxonomy" id="159417"/>
    <lineage>
        <taxon>Eukaryota</taxon>
        <taxon>Metazoa</taxon>
        <taxon>Chordata</taxon>
        <taxon>Tunicata</taxon>
        <taxon>Ascidiacea</taxon>
        <taxon>Aplousobranchia</taxon>
        <taxon>Clavelinidae</taxon>
        <taxon>Clavelina</taxon>
    </lineage>
</organism>
<feature type="repeat" description="TPR" evidence="3">
    <location>
        <begin position="206"/>
        <end position="239"/>
    </location>
</feature>
<gene>
    <name evidence="4" type="ORF">CVLEPA_LOCUS2909</name>
</gene>
<evidence type="ECO:0000313" key="4">
    <source>
        <dbReference type="EMBL" id="CAK8673127.1"/>
    </source>
</evidence>
<dbReference type="InterPro" id="IPR019734">
    <property type="entry name" value="TPR_rpt"/>
</dbReference>
<dbReference type="PANTHER" id="PTHR44943">
    <property type="entry name" value="CELLULOSE SYNTHASE OPERON PROTEIN C"/>
    <property type="match status" value="1"/>
</dbReference>
<dbReference type="Gene3D" id="1.25.40.10">
    <property type="entry name" value="Tetratricopeptide repeat domain"/>
    <property type="match status" value="2"/>
</dbReference>
<sequence>MDTVDDRNMVDSFAIAENSQNVLRIEDDLGNPQCNIALNPRDKFRMLHKHQLYDRIIREWERYVLEQPTNPGPKDVLWIPYYVADAYYEMHQYKESLFLLHCLDECDIEDPDLEGKVIYDKTKCLYDLDRFQETLQFIERVKSEVLHLNLSDSRIYSLRGELAVISARCQYALKEYQLAINKYMEASKYIASVDKRDEPWKEISRANCFYNIGFCLYKLGDYDAAINEAKKSLQHYEQHLGSVNNKCICYTFLGWCHLKRDEYDKALTYFQTELDLRLQFVPTEKQDSDKDIKFARSNIQICQNLLTPWNKNIKSALGSGGIKDWLTGLQAGTSKF</sequence>
<accession>A0ABP0F4B0</accession>
<comment type="caution">
    <text evidence="4">The sequence shown here is derived from an EMBL/GenBank/DDBJ whole genome shotgun (WGS) entry which is preliminary data.</text>
</comment>
<reference evidence="4 5" key="1">
    <citation type="submission" date="2024-02" db="EMBL/GenBank/DDBJ databases">
        <authorList>
            <person name="Daric V."/>
            <person name="Darras S."/>
        </authorList>
    </citation>
    <scope>NUCLEOTIDE SEQUENCE [LARGE SCALE GENOMIC DNA]</scope>
</reference>
<dbReference type="EMBL" id="CAWYQH010000002">
    <property type="protein sequence ID" value="CAK8673127.1"/>
    <property type="molecule type" value="Genomic_DNA"/>
</dbReference>
<keyword evidence="1" id="KW-0677">Repeat</keyword>
<dbReference type="SUPFAM" id="SSF48452">
    <property type="entry name" value="TPR-like"/>
    <property type="match status" value="1"/>
</dbReference>
<evidence type="ECO:0000256" key="3">
    <source>
        <dbReference type="PROSITE-ProRule" id="PRU00339"/>
    </source>
</evidence>
<evidence type="ECO:0008006" key="6">
    <source>
        <dbReference type="Google" id="ProtNLM"/>
    </source>
</evidence>
<evidence type="ECO:0000256" key="1">
    <source>
        <dbReference type="ARBA" id="ARBA00022737"/>
    </source>
</evidence>
<name>A0ABP0F4B0_CLALP</name>
<dbReference type="InterPro" id="IPR011990">
    <property type="entry name" value="TPR-like_helical_dom_sf"/>
</dbReference>
<evidence type="ECO:0000313" key="5">
    <source>
        <dbReference type="Proteomes" id="UP001642483"/>
    </source>
</evidence>
<dbReference type="Proteomes" id="UP001642483">
    <property type="component" value="Unassembled WGS sequence"/>
</dbReference>
<dbReference type="InterPro" id="IPR051685">
    <property type="entry name" value="Ycf3/AcsC/BcsC/TPR_MFPF"/>
</dbReference>
<dbReference type="PANTHER" id="PTHR44943:SF8">
    <property type="entry name" value="TPR REPEAT-CONTAINING PROTEIN MJ0263"/>
    <property type="match status" value="1"/>
</dbReference>
<proteinExistence type="predicted"/>